<keyword evidence="4 5" id="KW-0472">Membrane</keyword>
<feature type="transmembrane region" description="Helical" evidence="5">
    <location>
        <begin position="101"/>
        <end position="123"/>
    </location>
</feature>
<dbReference type="GO" id="GO:0016020">
    <property type="term" value="C:membrane"/>
    <property type="evidence" value="ECO:0007669"/>
    <property type="project" value="UniProtKB-SubCell"/>
</dbReference>
<evidence type="ECO:0000256" key="4">
    <source>
        <dbReference type="ARBA" id="ARBA00023136"/>
    </source>
</evidence>
<dbReference type="SUPFAM" id="SSF161084">
    <property type="entry name" value="MAPEG domain-like"/>
    <property type="match status" value="1"/>
</dbReference>
<comment type="caution">
    <text evidence="6">The sequence shown here is derived from an EMBL/GenBank/DDBJ whole genome shotgun (WGS) entry which is preliminary data.</text>
</comment>
<evidence type="ECO:0000256" key="5">
    <source>
        <dbReference type="SAM" id="Phobius"/>
    </source>
</evidence>
<evidence type="ECO:0008006" key="8">
    <source>
        <dbReference type="Google" id="ProtNLM"/>
    </source>
</evidence>
<evidence type="ECO:0000256" key="1">
    <source>
        <dbReference type="ARBA" id="ARBA00004370"/>
    </source>
</evidence>
<name>A0A2W5SC83_CERSP</name>
<protein>
    <recommendedName>
        <fullName evidence="8">Glutathione metabolism protein</fullName>
    </recommendedName>
</protein>
<organism evidence="6 7">
    <name type="scientific">Cereibacter sphaeroides</name>
    <name type="common">Rhodobacter sphaeroides</name>
    <dbReference type="NCBI Taxonomy" id="1063"/>
    <lineage>
        <taxon>Bacteria</taxon>
        <taxon>Pseudomonadati</taxon>
        <taxon>Pseudomonadota</taxon>
        <taxon>Alphaproteobacteria</taxon>
        <taxon>Rhodobacterales</taxon>
        <taxon>Paracoccaceae</taxon>
        <taxon>Cereibacter</taxon>
    </lineage>
</organism>
<dbReference type="Proteomes" id="UP000248975">
    <property type="component" value="Unassembled WGS sequence"/>
</dbReference>
<sequence length="124" mass="13159">MSLVVTPFYASALTALFILLSVRVIGFRRNQRISLGDGNDPVLRRLIRAQGNCAEYAPLGLLLLLIAELSGATVWALHLSGVILLLGRVAHGLALSGGMHFGLRTLGMALTFTSLGLSAALMML</sequence>
<evidence type="ECO:0000256" key="3">
    <source>
        <dbReference type="ARBA" id="ARBA00022989"/>
    </source>
</evidence>
<evidence type="ECO:0000256" key="2">
    <source>
        <dbReference type="ARBA" id="ARBA00022692"/>
    </source>
</evidence>
<dbReference type="Pfam" id="PF01124">
    <property type="entry name" value="MAPEG"/>
    <property type="match status" value="1"/>
</dbReference>
<accession>A0A2W5SC83</accession>
<evidence type="ECO:0000313" key="6">
    <source>
        <dbReference type="EMBL" id="PZQ96845.1"/>
    </source>
</evidence>
<comment type="subcellular location">
    <subcellularLocation>
        <location evidence="1">Membrane</location>
    </subcellularLocation>
</comment>
<evidence type="ECO:0000313" key="7">
    <source>
        <dbReference type="Proteomes" id="UP000248975"/>
    </source>
</evidence>
<dbReference type="InterPro" id="IPR001129">
    <property type="entry name" value="Membr-assoc_MAPEG"/>
</dbReference>
<proteinExistence type="predicted"/>
<feature type="transmembrane region" description="Helical" evidence="5">
    <location>
        <begin position="6"/>
        <end position="25"/>
    </location>
</feature>
<reference evidence="6 7" key="1">
    <citation type="submission" date="2017-08" db="EMBL/GenBank/DDBJ databases">
        <title>Infants hospitalized years apart are colonized by the same room-sourced microbial strains.</title>
        <authorList>
            <person name="Brooks B."/>
            <person name="Olm M.R."/>
            <person name="Firek B.A."/>
            <person name="Baker R."/>
            <person name="Thomas B.C."/>
            <person name="Morowitz M.J."/>
            <person name="Banfield J.F."/>
        </authorList>
    </citation>
    <scope>NUCLEOTIDE SEQUENCE [LARGE SCALE GENOMIC DNA]</scope>
    <source>
        <strain evidence="6">S2_003_000_R2_11</strain>
    </source>
</reference>
<gene>
    <name evidence="6" type="ORF">DI533_14850</name>
</gene>
<dbReference type="InterPro" id="IPR023352">
    <property type="entry name" value="MAPEG-like_dom_sf"/>
</dbReference>
<dbReference type="PANTHER" id="PTHR35814">
    <property type="match status" value="1"/>
</dbReference>
<dbReference type="AlphaFoldDB" id="A0A2W5SC83"/>
<dbReference type="Gene3D" id="1.20.120.550">
    <property type="entry name" value="Membrane associated eicosanoid/glutathione metabolism-like domain"/>
    <property type="match status" value="1"/>
</dbReference>
<keyword evidence="2 5" id="KW-0812">Transmembrane</keyword>
<keyword evidence="3 5" id="KW-1133">Transmembrane helix</keyword>
<dbReference type="EMBL" id="QFQS01000003">
    <property type="protein sequence ID" value="PZQ96845.1"/>
    <property type="molecule type" value="Genomic_DNA"/>
</dbReference>
<dbReference type="PANTHER" id="PTHR35814:SF1">
    <property type="entry name" value="GLUTATHIONE S-TRANSFERASE-RELATED"/>
    <property type="match status" value="1"/>
</dbReference>